<dbReference type="InterPro" id="IPR036772">
    <property type="entry name" value="SRCR-like_dom_sf"/>
</dbReference>
<dbReference type="InterPro" id="IPR001190">
    <property type="entry name" value="SRCR"/>
</dbReference>
<feature type="signal peptide" evidence="9">
    <location>
        <begin position="1"/>
        <end position="23"/>
    </location>
</feature>
<accession>A0A9Q1BJ90</accession>
<feature type="transmembrane region" description="Helical" evidence="8">
    <location>
        <begin position="345"/>
        <end position="371"/>
    </location>
</feature>
<keyword evidence="4" id="KW-0677">Repeat</keyword>
<reference evidence="11" key="1">
    <citation type="submission" date="2021-10" db="EMBL/GenBank/DDBJ databases">
        <title>Tropical sea cucumber genome reveals ecological adaptation and Cuvierian tubules defense mechanism.</title>
        <authorList>
            <person name="Chen T."/>
        </authorList>
    </citation>
    <scope>NUCLEOTIDE SEQUENCE</scope>
    <source>
        <strain evidence="11">Nanhai2018</strain>
        <tissue evidence="11">Muscle</tissue>
    </source>
</reference>
<comment type="caution">
    <text evidence="11">The sequence shown here is derived from an EMBL/GenBank/DDBJ whole genome shotgun (WGS) entry which is preliminary data.</text>
</comment>
<evidence type="ECO:0000256" key="6">
    <source>
        <dbReference type="ARBA" id="ARBA00023180"/>
    </source>
</evidence>
<dbReference type="PANTHER" id="PTHR48071">
    <property type="entry name" value="SRCR DOMAIN-CONTAINING PROTEIN"/>
    <property type="match status" value="1"/>
</dbReference>
<keyword evidence="6" id="KW-0325">Glycoprotein</keyword>
<dbReference type="Gene3D" id="3.10.250.10">
    <property type="entry name" value="SRCR-like domain"/>
    <property type="match status" value="3"/>
</dbReference>
<evidence type="ECO:0000259" key="10">
    <source>
        <dbReference type="PROSITE" id="PS50287"/>
    </source>
</evidence>
<organism evidence="11 12">
    <name type="scientific">Holothuria leucospilota</name>
    <name type="common">Black long sea cucumber</name>
    <name type="synonym">Mertensiothuria leucospilota</name>
    <dbReference type="NCBI Taxonomy" id="206669"/>
    <lineage>
        <taxon>Eukaryota</taxon>
        <taxon>Metazoa</taxon>
        <taxon>Echinodermata</taxon>
        <taxon>Eleutherozoa</taxon>
        <taxon>Echinozoa</taxon>
        <taxon>Holothuroidea</taxon>
        <taxon>Aspidochirotacea</taxon>
        <taxon>Aspidochirotida</taxon>
        <taxon>Holothuriidae</taxon>
        <taxon>Holothuria</taxon>
    </lineage>
</organism>
<keyword evidence="12" id="KW-1185">Reference proteome</keyword>
<dbReference type="GO" id="GO:0005576">
    <property type="term" value="C:extracellular region"/>
    <property type="evidence" value="ECO:0007669"/>
    <property type="project" value="UniProtKB-SubCell"/>
</dbReference>
<dbReference type="FunFam" id="3.10.250.10:FF:000001">
    <property type="entry name" value="Lysyl oxidase 4 isoform X1"/>
    <property type="match status" value="1"/>
</dbReference>
<keyword evidence="8" id="KW-0812">Transmembrane</keyword>
<feature type="disulfide bond" evidence="7">
    <location>
        <begin position="204"/>
        <end position="214"/>
    </location>
</feature>
<evidence type="ECO:0000256" key="3">
    <source>
        <dbReference type="ARBA" id="ARBA00022729"/>
    </source>
</evidence>
<protein>
    <submittedName>
        <fullName evidence="11">Deleted in malignant brain tumors 1 protein</fullName>
    </submittedName>
</protein>
<dbReference type="FunFam" id="3.10.250.10:FF:000005">
    <property type="entry name" value="Neurotrypsin isoform A"/>
    <property type="match status" value="1"/>
</dbReference>
<keyword evidence="2" id="KW-0964">Secreted</keyword>
<dbReference type="SMART" id="SM00202">
    <property type="entry name" value="SR"/>
    <property type="match status" value="3"/>
</dbReference>
<feature type="domain" description="SRCR" evidence="10">
    <location>
        <begin position="136"/>
        <end position="233"/>
    </location>
</feature>
<keyword evidence="3 9" id="KW-0732">Signal</keyword>
<evidence type="ECO:0000256" key="7">
    <source>
        <dbReference type="PROSITE-ProRule" id="PRU00196"/>
    </source>
</evidence>
<dbReference type="OrthoDB" id="536948at2759"/>
<dbReference type="PANTHER" id="PTHR48071:SF26">
    <property type="entry name" value="ANTIGEN WC1.1-LIKE"/>
    <property type="match status" value="1"/>
</dbReference>
<dbReference type="AlphaFoldDB" id="A0A9Q1BJ90"/>
<evidence type="ECO:0000256" key="8">
    <source>
        <dbReference type="SAM" id="Phobius"/>
    </source>
</evidence>
<keyword evidence="5 7" id="KW-1015">Disulfide bond</keyword>
<keyword evidence="8" id="KW-1133">Transmembrane helix</keyword>
<evidence type="ECO:0000256" key="4">
    <source>
        <dbReference type="ARBA" id="ARBA00022737"/>
    </source>
</evidence>
<keyword evidence="8" id="KW-0472">Membrane</keyword>
<dbReference type="PROSITE" id="PS50287">
    <property type="entry name" value="SRCR_2"/>
    <property type="match status" value="3"/>
</dbReference>
<sequence length="477" mass="52329">MRLHDISLWLFASTLTLLPFLVAIKNGDVRLTNGTATYGRVELYNNGQWGTVCDDKWDMDDARVVCRQLGFRDTITAHGNALFGEGEGPIHISNVNCDGTESFLIECYSSLSDNCEHEDDASVTCLPFVYSEEGFVRLVGGNLTDGRVEIFFKGEWGTICDDTWDISDATVVCRQLGFTGAISAPRMAAFGEGKGPIHLDVLECSGSELTLLDCEYKQKRNCMHNEDAGVECFNYTGEGSVRLAGGHDLAGRVEIYKDNQWGTVCDDDWDVLDATVVCRQLGFKDAVSAPKKAAFGEGVGPIHIDSVKCLGDEESLLDCEYKRDADCTHNEDASATCRDVSYVSVGWIIIAILTLLLIVATTAGIFARVFIKANMNRLLRRIRNVSEDVPNTDDASLSSQPSGIPELRYPTIATFESADFKTTLGNLIMSRGSQTDSMLYTTIPGELILPKEEGAGSYENMAKCGNVEEKVYSNKIY</sequence>
<dbReference type="PROSITE" id="PS00420">
    <property type="entry name" value="SRCR_1"/>
    <property type="match status" value="3"/>
</dbReference>
<dbReference type="Proteomes" id="UP001152320">
    <property type="component" value="Chromosome 16"/>
</dbReference>
<feature type="disulfide bond" evidence="7">
    <location>
        <begin position="97"/>
        <end position="107"/>
    </location>
</feature>
<dbReference type="SUPFAM" id="SSF56487">
    <property type="entry name" value="SRCR-like"/>
    <property type="match status" value="3"/>
</dbReference>
<evidence type="ECO:0000256" key="1">
    <source>
        <dbReference type="ARBA" id="ARBA00004613"/>
    </source>
</evidence>
<dbReference type="FunFam" id="3.10.250.10:FF:000006">
    <property type="entry name" value="neurotrypsin isoform X2"/>
    <property type="match status" value="1"/>
</dbReference>
<dbReference type="EMBL" id="JAIZAY010000016">
    <property type="protein sequence ID" value="KAJ8027602.1"/>
    <property type="molecule type" value="Genomic_DNA"/>
</dbReference>
<gene>
    <name evidence="11" type="ORF">HOLleu_32794</name>
</gene>
<dbReference type="GO" id="GO:0016020">
    <property type="term" value="C:membrane"/>
    <property type="evidence" value="ECO:0007669"/>
    <property type="project" value="InterPro"/>
</dbReference>
<proteinExistence type="predicted"/>
<dbReference type="Pfam" id="PF00530">
    <property type="entry name" value="SRCR"/>
    <property type="match status" value="3"/>
</dbReference>
<feature type="chain" id="PRO_5040368427" evidence="9">
    <location>
        <begin position="24"/>
        <end position="477"/>
    </location>
</feature>
<evidence type="ECO:0000256" key="9">
    <source>
        <dbReference type="SAM" id="SignalP"/>
    </source>
</evidence>
<dbReference type="PRINTS" id="PR00258">
    <property type="entry name" value="SPERACTRCPTR"/>
</dbReference>
<evidence type="ECO:0000313" key="12">
    <source>
        <dbReference type="Proteomes" id="UP001152320"/>
    </source>
</evidence>
<evidence type="ECO:0000256" key="2">
    <source>
        <dbReference type="ARBA" id="ARBA00022525"/>
    </source>
</evidence>
<comment type="caution">
    <text evidence="7">Lacks conserved residue(s) required for the propagation of feature annotation.</text>
</comment>
<feature type="disulfide bond" evidence="7">
    <location>
        <begin position="309"/>
        <end position="319"/>
    </location>
</feature>
<evidence type="ECO:0000256" key="5">
    <source>
        <dbReference type="ARBA" id="ARBA00023157"/>
    </source>
</evidence>
<name>A0A9Q1BJ90_HOLLE</name>
<feature type="domain" description="SRCR" evidence="10">
    <location>
        <begin position="241"/>
        <end position="338"/>
    </location>
</feature>
<comment type="subcellular location">
    <subcellularLocation>
        <location evidence="1">Secreted</location>
    </subcellularLocation>
</comment>
<evidence type="ECO:0000313" key="11">
    <source>
        <dbReference type="EMBL" id="KAJ8027602.1"/>
    </source>
</evidence>
<feature type="domain" description="SRCR" evidence="10">
    <location>
        <begin position="29"/>
        <end position="126"/>
    </location>
</feature>